<gene>
    <name evidence="1" type="ORF">SAMN05660830_00830</name>
</gene>
<sequence>MLYEKIIFNGDEIKVMDYCLFETFFKNSFDSSKDSTNKHLSLITDNKNWFDTLTKGDAYSIGYQNITREWVLKEKHEEKKLELEFSEITPSS</sequence>
<dbReference type="RefSeq" id="WP_020001949.1">
    <property type="nucleotide sequence ID" value="NZ_CP192219.1"/>
</dbReference>
<evidence type="ECO:0000313" key="1">
    <source>
        <dbReference type="EMBL" id="SHI73863.1"/>
    </source>
</evidence>
<protein>
    <submittedName>
        <fullName evidence="1">Uncharacterized protein</fullName>
    </submittedName>
</protein>
<organism evidence="1 2">
    <name type="scientific">Halodesulfovibrio aestuarii</name>
    <dbReference type="NCBI Taxonomy" id="126333"/>
    <lineage>
        <taxon>Bacteria</taxon>
        <taxon>Pseudomonadati</taxon>
        <taxon>Thermodesulfobacteriota</taxon>
        <taxon>Desulfovibrionia</taxon>
        <taxon>Desulfovibrionales</taxon>
        <taxon>Desulfovibrionaceae</taxon>
        <taxon>Halodesulfovibrio</taxon>
    </lineage>
</organism>
<reference evidence="1 2" key="1">
    <citation type="submission" date="2016-11" db="EMBL/GenBank/DDBJ databases">
        <authorList>
            <person name="Varghese N."/>
            <person name="Submissions S."/>
        </authorList>
    </citation>
    <scope>NUCLEOTIDE SEQUENCE [LARGE SCALE GENOMIC DNA]</scope>
    <source>
        <strain evidence="1 2">DSM 17919</strain>
    </source>
</reference>
<proteinExistence type="predicted"/>
<dbReference type="Proteomes" id="UP000184001">
    <property type="component" value="Unassembled WGS sequence"/>
</dbReference>
<evidence type="ECO:0000313" key="2">
    <source>
        <dbReference type="Proteomes" id="UP000184001"/>
    </source>
</evidence>
<dbReference type="EMBL" id="FQZR01000002">
    <property type="protein sequence ID" value="SHI73863.1"/>
    <property type="molecule type" value="Genomic_DNA"/>
</dbReference>
<dbReference type="AlphaFoldDB" id="A0A8G2C807"/>
<comment type="caution">
    <text evidence="1">The sequence shown here is derived from an EMBL/GenBank/DDBJ whole genome shotgun (WGS) entry which is preliminary data.</text>
</comment>
<name>A0A8G2C807_9BACT</name>
<accession>A0A8G2C807</accession>